<dbReference type="GO" id="GO:0016020">
    <property type="term" value="C:membrane"/>
    <property type="evidence" value="ECO:0007669"/>
    <property type="project" value="UniProtKB-SubCell"/>
</dbReference>
<accession>A0AA39DSF1</accession>
<feature type="domain" description="ABC transporter" evidence="11">
    <location>
        <begin position="856"/>
        <end position="1108"/>
    </location>
</feature>
<dbReference type="InterPro" id="IPR013581">
    <property type="entry name" value="PDR_assoc"/>
</dbReference>
<dbReference type="PANTHER" id="PTHR48040">
    <property type="entry name" value="PLEIOTROPIC DRUG RESISTANCE PROTEIN 1-LIKE ISOFORM X1"/>
    <property type="match status" value="1"/>
</dbReference>
<feature type="domain" description="ABC transporter" evidence="11">
    <location>
        <begin position="146"/>
        <end position="425"/>
    </location>
</feature>
<feature type="transmembrane region" description="Helical" evidence="10">
    <location>
        <begin position="1416"/>
        <end position="1437"/>
    </location>
</feature>
<dbReference type="InterPro" id="IPR034001">
    <property type="entry name" value="ABCG_PDR_1"/>
</dbReference>
<dbReference type="PANTHER" id="PTHR48040:SF20">
    <property type="entry name" value="PLEIOTROPIC DRUG RESISTANCE PROTEIN 1"/>
    <property type="match status" value="1"/>
</dbReference>
<comment type="similarity">
    <text evidence="2">Belongs to the ABC transporter superfamily. ABCG family. PDR (TC 3.A.1.205) subfamily.</text>
</comment>
<dbReference type="CDD" id="cd03232">
    <property type="entry name" value="ABCG_PDR_domain2"/>
    <property type="match status" value="1"/>
</dbReference>
<dbReference type="Pfam" id="PF08370">
    <property type="entry name" value="PDR_assoc"/>
    <property type="match status" value="1"/>
</dbReference>
<dbReference type="InterPro" id="IPR034003">
    <property type="entry name" value="ABCG_PDR_2"/>
</dbReference>
<dbReference type="GO" id="GO:0140359">
    <property type="term" value="F:ABC-type transporter activity"/>
    <property type="evidence" value="ECO:0007669"/>
    <property type="project" value="InterPro"/>
</dbReference>
<keyword evidence="4 10" id="KW-0812">Transmembrane</keyword>
<dbReference type="InterPro" id="IPR027417">
    <property type="entry name" value="P-loop_NTPase"/>
</dbReference>
<comment type="subcellular location">
    <subcellularLocation>
        <location evidence="1">Membrane</location>
        <topology evidence="1">Multi-pass membrane protein</topology>
    </subcellularLocation>
</comment>
<evidence type="ECO:0000256" key="4">
    <source>
        <dbReference type="ARBA" id="ARBA00022692"/>
    </source>
</evidence>
<dbReference type="GO" id="GO:0005524">
    <property type="term" value="F:ATP binding"/>
    <property type="evidence" value="ECO:0007669"/>
    <property type="project" value="UniProtKB-KW"/>
</dbReference>
<feature type="transmembrane region" description="Helical" evidence="10">
    <location>
        <begin position="664"/>
        <end position="686"/>
    </location>
</feature>
<dbReference type="SUPFAM" id="SSF52540">
    <property type="entry name" value="P-loop containing nucleoside triphosphate hydrolases"/>
    <property type="match status" value="2"/>
</dbReference>
<dbReference type="SMART" id="SM00382">
    <property type="entry name" value="AAA"/>
    <property type="match status" value="2"/>
</dbReference>
<keyword evidence="3" id="KW-0813">Transport</keyword>
<gene>
    <name evidence="12" type="ORF">PVL29_011526</name>
</gene>
<evidence type="ECO:0000259" key="11">
    <source>
        <dbReference type="PROSITE" id="PS50893"/>
    </source>
</evidence>
<dbReference type="Gene3D" id="3.40.50.300">
    <property type="entry name" value="P-loop containing nucleotide triphosphate hydrolases"/>
    <property type="match status" value="2"/>
</dbReference>
<feature type="transmembrane region" description="Helical" evidence="10">
    <location>
        <begin position="1377"/>
        <end position="1396"/>
    </location>
</feature>
<keyword evidence="13" id="KW-1185">Reference proteome</keyword>
<evidence type="ECO:0000256" key="9">
    <source>
        <dbReference type="ARBA" id="ARBA00023136"/>
    </source>
</evidence>
<evidence type="ECO:0000256" key="1">
    <source>
        <dbReference type="ARBA" id="ARBA00004141"/>
    </source>
</evidence>
<dbReference type="GO" id="GO:0016887">
    <property type="term" value="F:ATP hydrolysis activity"/>
    <property type="evidence" value="ECO:0007669"/>
    <property type="project" value="InterPro"/>
</dbReference>
<feature type="transmembrane region" description="Helical" evidence="10">
    <location>
        <begin position="521"/>
        <end position="542"/>
    </location>
</feature>
<dbReference type="FunFam" id="3.40.50.300:FF:000059">
    <property type="entry name" value="ABC transporter G family member 40"/>
    <property type="match status" value="1"/>
</dbReference>
<name>A0AA39DSF1_VITRO</name>
<keyword evidence="6" id="KW-0547">Nucleotide-binding</keyword>
<dbReference type="Pfam" id="PF00005">
    <property type="entry name" value="ABC_tran"/>
    <property type="match status" value="2"/>
</dbReference>
<dbReference type="InterPro" id="IPR003593">
    <property type="entry name" value="AAA+_ATPase"/>
</dbReference>
<dbReference type="InterPro" id="IPR003439">
    <property type="entry name" value="ABC_transporter-like_ATP-bd"/>
</dbReference>
<evidence type="ECO:0000256" key="8">
    <source>
        <dbReference type="ARBA" id="ARBA00022989"/>
    </source>
</evidence>
<dbReference type="CDD" id="cd03233">
    <property type="entry name" value="ABCG_PDR_domain1"/>
    <property type="match status" value="1"/>
</dbReference>
<feature type="transmembrane region" description="Helical" evidence="10">
    <location>
        <begin position="639"/>
        <end position="658"/>
    </location>
</feature>
<reference evidence="12 13" key="1">
    <citation type="journal article" date="2023" name="BMC Biotechnol.">
        <title>Vitis rotundifolia cv Carlos genome sequencing.</title>
        <authorList>
            <person name="Huff M."/>
            <person name="Hulse-Kemp A."/>
            <person name="Scheffler B."/>
            <person name="Youngblood R."/>
            <person name="Simpson S."/>
            <person name="Babiker E."/>
            <person name="Staton M."/>
        </authorList>
    </citation>
    <scope>NUCLEOTIDE SEQUENCE [LARGE SCALE GENOMIC DNA]</scope>
    <source>
        <tissue evidence="12">Leaf</tissue>
    </source>
</reference>
<feature type="transmembrane region" description="Helical" evidence="10">
    <location>
        <begin position="1232"/>
        <end position="1248"/>
    </location>
</feature>
<dbReference type="EMBL" id="JARBHA010000009">
    <property type="protein sequence ID" value="KAJ9692512.1"/>
    <property type="molecule type" value="Genomic_DNA"/>
</dbReference>
<feature type="transmembrane region" description="Helical" evidence="10">
    <location>
        <begin position="1202"/>
        <end position="1220"/>
    </location>
</feature>
<keyword evidence="9 10" id="KW-0472">Membrane</keyword>
<evidence type="ECO:0000256" key="6">
    <source>
        <dbReference type="ARBA" id="ARBA00022741"/>
    </source>
</evidence>
<evidence type="ECO:0000256" key="2">
    <source>
        <dbReference type="ARBA" id="ARBA00006012"/>
    </source>
</evidence>
<feature type="transmembrane region" description="Helical" evidence="10">
    <location>
        <begin position="749"/>
        <end position="775"/>
    </location>
</feature>
<feature type="transmembrane region" description="Helical" evidence="10">
    <location>
        <begin position="1288"/>
        <end position="1308"/>
    </location>
</feature>
<feature type="transmembrane region" description="Helical" evidence="10">
    <location>
        <begin position="1315"/>
        <end position="1339"/>
    </location>
</feature>
<keyword evidence="5" id="KW-0677">Repeat</keyword>
<evidence type="ECO:0000256" key="10">
    <source>
        <dbReference type="SAM" id="Phobius"/>
    </source>
</evidence>
<dbReference type="Pfam" id="PF01061">
    <property type="entry name" value="ABC2_membrane"/>
    <property type="match status" value="2"/>
</dbReference>
<evidence type="ECO:0000313" key="12">
    <source>
        <dbReference type="EMBL" id="KAJ9692512.1"/>
    </source>
</evidence>
<feature type="transmembrane region" description="Helical" evidence="10">
    <location>
        <begin position="605"/>
        <end position="627"/>
    </location>
</feature>
<evidence type="ECO:0000256" key="3">
    <source>
        <dbReference type="ARBA" id="ARBA00022448"/>
    </source>
</evidence>
<keyword evidence="7" id="KW-0067">ATP-binding</keyword>
<comment type="caution">
    <text evidence="12">The sequence shown here is derived from an EMBL/GenBank/DDBJ whole genome shotgun (WGS) entry which is preliminary data.</text>
</comment>
<evidence type="ECO:0000256" key="5">
    <source>
        <dbReference type="ARBA" id="ARBA00022737"/>
    </source>
</evidence>
<dbReference type="Proteomes" id="UP001168098">
    <property type="component" value="Unassembled WGS sequence"/>
</dbReference>
<dbReference type="InterPro" id="IPR013525">
    <property type="entry name" value="ABC2_TM"/>
</dbReference>
<keyword evidence="8 10" id="KW-1133">Transmembrane helix</keyword>
<feature type="transmembrane region" description="Helical" evidence="10">
    <location>
        <begin position="554"/>
        <end position="574"/>
    </location>
</feature>
<proteinExistence type="inferred from homology"/>
<sequence>MATAEVFRASGSLRKDSSSIWRNSGAEIFSRISADEDDEEALKWAALEKLPTYNRLRKGLLMGSEGEATEVDIHNLGLQERKILVERLLKIADEDNENFLLKLKNRIDSVGIDLPEIEVRFEHLTIDAEAYVGSRALPSFINSAFNQIEDILNTLRILPSRKKKFTILHDVSGIIKPGRMTLLLGPPSSGKTTLLLALSGKLDSSLKVMGRVTYNGHDMNEFVPQRTAAYISQLDTHIGEMTVRETLAFSARCQGVGDRYDMLAELSRREKSENIKPDPDIDVFMKAVAVEGQKENVITDYTLKILGLEVCADTMVGDEMVRGISGGQRKRVTTGEMLVGPSKALFMDEISTGLDSSTTYQIVNSLRQTIHVFKGTALISLLQPAPETYDLFDDIILLSDSQIVYQGPREDVLNFFESMGFRCPERKGVADFLQEVTSRKDQGQYWVRKDEPYSFVTVKEFAEAFQSFHIGRKLGDELATPFNKAKSHPAALKTEKYGVRKMELLDACIAREYLLMKRNSFVYIFKLTQLTIMAVIGMTIFLRTEMHKNTTEDGNIYTGALFFIVLTVMFNGMAELAMTIVKLPVFFKQRALLFYPAWAYALPSWFLKIPITFVEVGLWVFITYYVIGFDPNVGRLFRQYLLLLLLNQVASSLFRSIAAASRNMIVANTFGTFALLLLVALGGFVLSRENIKKWWIWVYWSSPLMYAQNAIVVNEFLGKSWSKNASTSSTESLGVTVLKSRGFFTEAHWYWIGAGALLGFIFVFNFFYTVALTYLNPFEKPQAVITEESDNAKTGGKIELSSHRKGSIDQTASTKRGGEIGRSISSTFSYVAAEAIAEADHNRKKGMVLPFQPHSITFDDIRYSVDMPLEMKSQGVLEDKLELLKEVSGAFRPGVLTALMGVSGAGKTTLMDVLAGRKTGGYIEGNISISGYPKKQETFARISGYCEQNDIHSPHVTIHESLLYSAWLRLSHDVDAETRMMFIEEVMELMELTPLRDALVGLPGVNGLSTEQRKRLTIAVELVANPSIIFMDEPTSGLDARAAAIVMRTVRNTVDTGRTVVCTIHQPSIDIFEAFDELLLMKRGGQEIYVGPLGRHSSHLIKYFEGIEGVSKIKDGYNPATWMLEVTTSAQELILGVDFTEIYKNSDLYRRNKDLIKELSQPTPGSKDLYFPTQYSQSFFTQCMACLWKQRWSYWRNPPYTAVRFFFTTFIALMFGTMFWDLGTQRTRQQDLSNAMGSMYAAAIFLGFQNGQSVQPVVVVERTVFYRERAAGMYSAMPYAFAQALVEIPYVFSQAVVYGTIVYAMIGFEWTTAKFFWYLFFTFFSLLYFTFFGMMAVAATPNQHIAAIIAVAFYALWNLFTGFIIPRTRIPVWWRWYYWACPVAWTLYGLVTSQYGDIEDRLLGTNVTVKQYLDDYFGFKHDFLGVVAAVIVWFTAVGEYQLPCYEQCYPDDHIQIKQLYFEL</sequence>
<evidence type="ECO:0000256" key="7">
    <source>
        <dbReference type="ARBA" id="ARBA00022840"/>
    </source>
</evidence>
<protein>
    <recommendedName>
        <fullName evidence="11">ABC transporter domain-containing protein</fullName>
    </recommendedName>
</protein>
<evidence type="ECO:0000313" key="13">
    <source>
        <dbReference type="Proteomes" id="UP001168098"/>
    </source>
</evidence>
<dbReference type="PROSITE" id="PS50893">
    <property type="entry name" value="ABC_TRANSPORTER_2"/>
    <property type="match status" value="2"/>
</dbReference>
<feature type="transmembrane region" description="Helical" evidence="10">
    <location>
        <begin position="1345"/>
        <end position="1365"/>
    </location>
</feature>
<organism evidence="12 13">
    <name type="scientific">Vitis rotundifolia</name>
    <name type="common">Muscadine grape</name>
    <dbReference type="NCBI Taxonomy" id="103349"/>
    <lineage>
        <taxon>Eukaryota</taxon>
        <taxon>Viridiplantae</taxon>
        <taxon>Streptophyta</taxon>
        <taxon>Embryophyta</taxon>
        <taxon>Tracheophyta</taxon>
        <taxon>Spermatophyta</taxon>
        <taxon>Magnoliopsida</taxon>
        <taxon>eudicotyledons</taxon>
        <taxon>Gunneridae</taxon>
        <taxon>Pentapetalae</taxon>
        <taxon>rosids</taxon>
        <taxon>Vitales</taxon>
        <taxon>Vitaceae</taxon>
        <taxon>Viteae</taxon>
        <taxon>Vitis</taxon>
    </lineage>
</organism>
<dbReference type="FunFam" id="3.40.50.300:FF:000179">
    <property type="entry name" value="ABC transporter G family member 34"/>
    <property type="match status" value="1"/>
</dbReference>